<evidence type="ECO:0000313" key="1">
    <source>
        <dbReference type="EMBL" id="RJQ84745.1"/>
    </source>
</evidence>
<keyword evidence="2" id="KW-1185">Reference proteome</keyword>
<comment type="caution">
    <text evidence="1">The sequence shown here is derived from an EMBL/GenBank/DDBJ whole genome shotgun (WGS) entry which is preliminary data.</text>
</comment>
<accession>A0A419I3J5</accession>
<dbReference type="RefSeq" id="WP_120024125.1">
    <property type="nucleotide sequence ID" value="NZ_QZFV01000084.1"/>
</dbReference>
<dbReference type="InterPro" id="IPR017101">
    <property type="entry name" value="P-loop_ATP/GTP-bd_All4644_prd"/>
</dbReference>
<evidence type="ECO:0000313" key="2">
    <source>
        <dbReference type="Proteomes" id="UP000285112"/>
    </source>
</evidence>
<reference evidence="1 2" key="1">
    <citation type="submission" date="2018-09" db="EMBL/GenBank/DDBJ databases">
        <title>YIM PH 21725 draft genome.</title>
        <authorList>
            <person name="Miao C."/>
        </authorList>
    </citation>
    <scope>NUCLEOTIDE SEQUENCE [LARGE SCALE GENOMIC DNA]</scope>
    <source>
        <strain evidence="2">YIM PH21725</strain>
    </source>
</reference>
<dbReference type="EMBL" id="QZFV01000084">
    <property type="protein sequence ID" value="RJQ84745.1"/>
    <property type="molecule type" value="Genomic_DNA"/>
</dbReference>
<dbReference type="SUPFAM" id="SSF52540">
    <property type="entry name" value="P-loop containing nucleoside triphosphate hydrolases"/>
    <property type="match status" value="1"/>
</dbReference>
<dbReference type="AlphaFoldDB" id="A0A419I3J5"/>
<protein>
    <submittedName>
        <fullName evidence="1">Uncharacterized protein</fullName>
    </submittedName>
</protein>
<dbReference type="OrthoDB" id="255834at2"/>
<organism evidence="1 2">
    <name type="scientific">Amycolatopsis panacis</name>
    <dbReference type="NCBI Taxonomy" id="2340917"/>
    <lineage>
        <taxon>Bacteria</taxon>
        <taxon>Bacillati</taxon>
        <taxon>Actinomycetota</taxon>
        <taxon>Actinomycetes</taxon>
        <taxon>Pseudonocardiales</taxon>
        <taxon>Pseudonocardiaceae</taxon>
        <taxon>Amycolatopsis</taxon>
    </lineage>
</organism>
<name>A0A419I3J5_9PSEU</name>
<dbReference type="Pfam" id="PF13671">
    <property type="entry name" value="AAA_33"/>
    <property type="match status" value="1"/>
</dbReference>
<dbReference type="InterPro" id="IPR027417">
    <property type="entry name" value="P-loop_NTPase"/>
</dbReference>
<proteinExistence type="predicted"/>
<gene>
    <name evidence="1" type="ORF">D5S19_15890</name>
</gene>
<dbReference type="Gene3D" id="3.40.50.300">
    <property type="entry name" value="P-loop containing nucleotide triphosphate hydrolases"/>
    <property type="match status" value="1"/>
</dbReference>
<sequence length="171" mass="18261">MTPTLVSTIGPAGAGKTTWRRTCIPAGATVVSLDETRARLAPCGCSANQDVNEEAAEAGFATTAAVLAGGGTVVWDVTGYLARFRVRLLNLAAQHGAGTVGVVLLPPLLTVLARNARRCNTPCPECGYTRRVPDARVWEMHHAVATALPRLHTEGWTQLHFLALPHYLRAR</sequence>
<dbReference type="Proteomes" id="UP000285112">
    <property type="component" value="Unassembled WGS sequence"/>
</dbReference>
<dbReference type="PIRSF" id="PIRSF037081">
    <property type="entry name" value="P-loop_All4644_prd"/>
    <property type="match status" value="1"/>
</dbReference>